<dbReference type="Pfam" id="PF16859">
    <property type="entry name" value="TetR_C_11"/>
    <property type="match status" value="1"/>
</dbReference>
<keyword evidence="2 4" id="KW-0238">DNA-binding</keyword>
<feature type="region of interest" description="Disordered" evidence="5">
    <location>
        <begin position="1"/>
        <end position="27"/>
    </location>
</feature>
<dbReference type="Gene3D" id="1.10.10.60">
    <property type="entry name" value="Homeodomain-like"/>
    <property type="match status" value="1"/>
</dbReference>
<evidence type="ECO:0000256" key="3">
    <source>
        <dbReference type="ARBA" id="ARBA00023163"/>
    </source>
</evidence>
<evidence type="ECO:0000256" key="1">
    <source>
        <dbReference type="ARBA" id="ARBA00023015"/>
    </source>
</evidence>
<gene>
    <name evidence="7" type="ORF">Y958_17195</name>
</gene>
<evidence type="ECO:0000256" key="5">
    <source>
        <dbReference type="SAM" id="MobiDB-lite"/>
    </source>
</evidence>
<proteinExistence type="predicted"/>
<dbReference type="InterPro" id="IPR050109">
    <property type="entry name" value="HTH-type_TetR-like_transc_reg"/>
</dbReference>
<dbReference type="Pfam" id="PF00440">
    <property type="entry name" value="TetR_N"/>
    <property type="match status" value="1"/>
</dbReference>
<dbReference type="KEGG" id="nao:Y958_17195"/>
<dbReference type="SUPFAM" id="SSF48498">
    <property type="entry name" value="Tetracyclin repressor-like, C-terminal domain"/>
    <property type="match status" value="1"/>
</dbReference>
<dbReference type="GO" id="GO:0000976">
    <property type="term" value="F:transcription cis-regulatory region binding"/>
    <property type="evidence" value="ECO:0007669"/>
    <property type="project" value="TreeGrafter"/>
</dbReference>
<organism evidence="7 8">
    <name type="scientific">Nitrospirillum viridazoti CBAmc</name>
    <dbReference type="NCBI Taxonomy" id="1441467"/>
    <lineage>
        <taxon>Bacteria</taxon>
        <taxon>Pseudomonadati</taxon>
        <taxon>Pseudomonadota</taxon>
        <taxon>Alphaproteobacteria</taxon>
        <taxon>Rhodospirillales</taxon>
        <taxon>Azospirillaceae</taxon>
        <taxon>Nitrospirillum</taxon>
        <taxon>Nitrospirillum viridazoti</taxon>
    </lineage>
</organism>
<keyword evidence="8" id="KW-1185">Reference proteome</keyword>
<dbReference type="InterPro" id="IPR001647">
    <property type="entry name" value="HTH_TetR"/>
</dbReference>
<feature type="domain" description="HTH tetR-type" evidence="6">
    <location>
        <begin position="28"/>
        <end position="88"/>
    </location>
</feature>
<dbReference type="GO" id="GO:0003700">
    <property type="term" value="F:DNA-binding transcription factor activity"/>
    <property type="evidence" value="ECO:0007669"/>
    <property type="project" value="TreeGrafter"/>
</dbReference>
<dbReference type="Gene3D" id="1.10.357.10">
    <property type="entry name" value="Tetracycline Repressor, domain 2"/>
    <property type="match status" value="1"/>
</dbReference>
<evidence type="ECO:0000313" key="8">
    <source>
        <dbReference type="Proteomes" id="UP000197153"/>
    </source>
</evidence>
<accession>A0A248JVE0</accession>
<dbReference type="AlphaFoldDB" id="A0A248JVE0"/>
<dbReference type="PANTHER" id="PTHR30055">
    <property type="entry name" value="HTH-TYPE TRANSCRIPTIONAL REGULATOR RUTR"/>
    <property type="match status" value="1"/>
</dbReference>
<evidence type="ECO:0000259" key="6">
    <source>
        <dbReference type="PROSITE" id="PS50977"/>
    </source>
</evidence>
<protein>
    <submittedName>
        <fullName evidence="7">TetR family transcriptional regulator</fullName>
    </submittedName>
</protein>
<evidence type="ECO:0000313" key="7">
    <source>
        <dbReference type="EMBL" id="ASG22655.1"/>
    </source>
</evidence>
<dbReference type="Proteomes" id="UP000197153">
    <property type="component" value="Chromosome 2"/>
</dbReference>
<name>A0A248JVE0_9PROT</name>
<feature type="DNA-binding region" description="H-T-H motif" evidence="4">
    <location>
        <begin position="51"/>
        <end position="70"/>
    </location>
</feature>
<dbReference type="PROSITE" id="PS50977">
    <property type="entry name" value="HTH_TETR_2"/>
    <property type="match status" value="1"/>
</dbReference>
<dbReference type="InterPro" id="IPR011075">
    <property type="entry name" value="TetR_C"/>
</dbReference>
<keyword evidence="3" id="KW-0804">Transcription</keyword>
<sequence>MTATALATTPDPGQPPRQRSVRGRPRCDKSRQAILSSAYDLLVQAGLAGFTIEAVAARSGCAKTTIYRWWPTKGALAVASLLEMVEVAAPIRATGSARRDLESLLEVMAGTMAGPMGRVIASIIVEGQSNPEVLETYCTQVLQPRRERIREIVRTGMRSGELPTDLDEAVVVELLYNTLYSRLLIRHQPLDEPGWTQRLVAAVLGPANAASQPVAKPLRIHSDALYPA</sequence>
<reference evidence="7 8" key="1">
    <citation type="submission" date="2017-06" db="EMBL/GenBank/DDBJ databases">
        <title>Complete genome sequence of Nitrospirillum amazonense strain CBAmC, an endophytic nitrogen-fixing and plant growth-promoting bacterium, isolated from sugarcane.</title>
        <authorList>
            <person name="Schwab S."/>
            <person name="dos Santos Teixeira K.R."/>
            <person name="Simoes Araujo J.L."/>
            <person name="Soares Vidal M."/>
            <person name="Borges de Freitas H.R."/>
            <person name="Rivello Crivelaro A.L."/>
            <person name="Bueno de Camargo Nunes A."/>
            <person name="dos Santos C.M."/>
            <person name="Palmeira da Silva Rosa D."/>
            <person name="da Silva Padilha D."/>
            <person name="da Silva E."/>
            <person name="Araujo Terra L."/>
            <person name="Soares Mendes V."/>
            <person name="Farinelli L."/>
            <person name="Magalhaes Cruz L."/>
            <person name="Baldani J.I."/>
        </authorList>
    </citation>
    <scope>NUCLEOTIDE SEQUENCE [LARGE SCALE GENOMIC DNA]</scope>
    <source>
        <strain evidence="7 8">CBAmC</strain>
    </source>
</reference>
<evidence type="ECO:0000256" key="2">
    <source>
        <dbReference type="ARBA" id="ARBA00023125"/>
    </source>
</evidence>
<dbReference type="InterPro" id="IPR009057">
    <property type="entry name" value="Homeodomain-like_sf"/>
</dbReference>
<dbReference type="RefSeq" id="WP_088873216.1">
    <property type="nucleotide sequence ID" value="NZ_CP022111.1"/>
</dbReference>
<dbReference type="PANTHER" id="PTHR30055:SF148">
    <property type="entry name" value="TETR-FAMILY TRANSCRIPTIONAL REGULATOR"/>
    <property type="match status" value="1"/>
</dbReference>
<dbReference type="SUPFAM" id="SSF46689">
    <property type="entry name" value="Homeodomain-like"/>
    <property type="match status" value="1"/>
</dbReference>
<dbReference type="EMBL" id="CP022111">
    <property type="protein sequence ID" value="ASG22655.1"/>
    <property type="molecule type" value="Genomic_DNA"/>
</dbReference>
<dbReference type="InterPro" id="IPR036271">
    <property type="entry name" value="Tet_transcr_reg_TetR-rel_C_sf"/>
</dbReference>
<keyword evidence="1" id="KW-0805">Transcription regulation</keyword>
<evidence type="ECO:0000256" key="4">
    <source>
        <dbReference type="PROSITE-ProRule" id="PRU00335"/>
    </source>
</evidence>